<name>A0A453LD27_AEGTS</name>
<reference evidence="3" key="1">
    <citation type="journal article" date="2014" name="Science">
        <title>Ancient hybridizations among the ancestral genomes of bread wheat.</title>
        <authorList>
            <consortium name="International Wheat Genome Sequencing Consortium,"/>
            <person name="Marcussen T."/>
            <person name="Sandve S.R."/>
            <person name="Heier L."/>
            <person name="Spannagl M."/>
            <person name="Pfeifer M."/>
            <person name="Jakobsen K.S."/>
            <person name="Wulff B.B."/>
            <person name="Steuernagel B."/>
            <person name="Mayer K.F."/>
            <person name="Olsen O.A."/>
        </authorList>
    </citation>
    <scope>NUCLEOTIDE SEQUENCE [LARGE SCALE GENOMIC DNA]</scope>
    <source>
        <strain evidence="3">cv. AL8/78</strain>
    </source>
</reference>
<proteinExistence type="predicted"/>
<dbReference type="Proteomes" id="UP000015105">
    <property type="component" value="Chromosome 5D"/>
</dbReference>
<keyword evidence="3" id="KW-1185">Reference proteome</keyword>
<dbReference type="EnsemblPlants" id="AET5Gv20718200.10">
    <property type="protein sequence ID" value="AET5Gv20718200.10"/>
    <property type="gene ID" value="AET5Gv20718200"/>
</dbReference>
<reference evidence="2" key="4">
    <citation type="submission" date="2019-03" db="UniProtKB">
        <authorList>
            <consortium name="EnsemblPlants"/>
        </authorList>
    </citation>
    <scope>IDENTIFICATION</scope>
</reference>
<dbReference type="Gramene" id="AET5Gv20718200.9">
    <property type="protein sequence ID" value="AET5Gv20718200.9"/>
    <property type="gene ID" value="AET5Gv20718200"/>
</dbReference>
<reference evidence="2" key="3">
    <citation type="journal article" date="2017" name="Nature">
        <title>Genome sequence of the progenitor of the wheat D genome Aegilops tauschii.</title>
        <authorList>
            <person name="Luo M.C."/>
            <person name="Gu Y.Q."/>
            <person name="Puiu D."/>
            <person name="Wang H."/>
            <person name="Twardziok S.O."/>
            <person name="Deal K.R."/>
            <person name="Huo N."/>
            <person name="Zhu T."/>
            <person name="Wang L."/>
            <person name="Wang Y."/>
            <person name="McGuire P.E."/>
            <person name="Liu S."/>
            <person name="Long H."/>
            <person name="Ramasamy R.K."/>
            <person name="Rodriguez J.C."/>
            <person name="Van S.L."/>
            <person name="Yuan L."/>
            <person name="Wang Z."/>
            <person name="Xia Z."/>
            <person name="Xiao L."/>
            <person name="Anderson O.D."/>
            <person name="Ouyang S."/>
            <person name="Liang Y."/>
            <person name="Zimin A.V."/>
            <person name="Pertea G."/>
            <person name="Qi P."/>
            <person name="Bennetzen J.L."/>
            <person name="Dai X."/>
            <person name="Dawson M.W."/>
            <person name="Muller H.G."/>
            <person name="Kugler K."/>
            <person name="Rivarola-Duarte L."/>
            <person name="Spannagl M."/>
            <person name="Mayer K.F.X."/>
            <person name="Lu F.H."/>
            <person name="Bevan M.W."/>
            <person name="Leroy P."/>
            <person name="Li P."/>
            <person name="You F.M."/>
            <person name="Sun Q."/>
            <person name="Liu Z."/>
            <person name="Lyons E."/>
            <person name="Wicker T."/>
            <person name="Salzberg S.L."/>
            <person name="Devos K.M."/>
            <person name="Dvorak J."/>
        </authorList>
    </citation>
    <scope>NUCLEOTIDE SEQUENCE [LARGE SCALE GENOMIC DNA]</scope>
    <source>
        <strain evidence="2">cv. AL8/78</strain>
    </source>
</reference>
<dbReference type="AlphaFoldDB" id="A0A453LD27"/>
<sequence length="109" mass="11682">GVEEAQEDGGRWRSGGGLARATAVARDWRRPACSLGRIEAASPGLGRGSTTSGHCQWRRGRACGLTGDKEDVFSWSHQRRLQLDDAVVNSLLQGLRAVSGAVLTHETRA</sequence>
<accession>A0A453LD27</accession>
<organism evidence="2 3">
    <name type="scientific">Aegilops tauschii subsp. strangulata</name>
    <name type="common">Goatgrass</name>
    <dbReference type="NCBI Taxonomy" id="200361"/>
    <lineage>
        <taxon>Eukaryota</taxon>
        <taxon>Viridiplantae</taxon>
        <taxon>Streptophyta</taxon>
        <taxon>Embryophyta</taxon>
        <taxon>Tracheophyta</taxon>
        <taxon>Spermatophyta</taxon>
        <taxon>Magnoliopsida</taxon>
        <taxon>Liliopsida</taxon>
        <taxon>Poales</taxon>
        <taxon>Poaceae</taxon>
        <taxon>BOP clade</taxon>
        <taxon>Pooideae</taxon>
        <taxon>Triticodae</taxon>
        <taxon>Triticeae</taxon>
        <taxon>Triticinae</taxon>
        <taxon>Aegilops</taxon>
    </lineage>
</organism>
<evidence type="ECO:0000313" key="2">
    <source>
        <dbReference type="EnsemblPlants" id="AET5Gv20718200.10"/>
    </source>
</evidence>
<reference evidence="2" key="5">
    <citation type="journal article" date="2021" name="G3 (Bethesda)">
        <title>Aegilops tauschii genome assembly Aet v5.0 features greater sequence contiguity and improved annotation.</title>
        <authorList>
            <person name="Wang L."/>
            <person name="Zhu T."/>
            <person name="Rodriguez J.C."/>
            <person name="Deal K.R."/>
            <person name="Dubcovsky J."/>
            <person name="McGuire P.E."/>
            <person name="Lux T."/>
            <person name="Spannagl M."/>
            <person name="Mayer K.F.X."/>
            <person name="Baldrich P."/>
            <person name="Meyers B.C."/>
            <person name="Huo N."/>
            <person name="Gu Y.Q."/>
            <person name="Zhou H."/>
            <person name="Devos K.M."/>
            <person name="Bennetzen J.L."/>
            <person name="Unver T."/>
            <person name="Budak H."/>
            <person name="Gulick P.J."/>
            <person name="Galiba G."/>
            <person name="Kalapos B."/>
            <person name="Nelson D.R."/>
            <person name="Li P."/>
            <person name="You F.M."/>
            <person name="Luo M.C."/>
            <person name="Dvorak J."/>
        </authorList>
    </citation>
    <scope>NUCLEOTIDE SEQUENCE [LARGE SCALE GENOMIC DNA]</scope>
    <source>
        <strain evidence="2">cv. AL8/78</strain>
    </source>
</reference>
<feature type="region of interest" description="Disordered" evidence="1">
    <location>
        <begin position="1"/>
        <end position="22"/>
    </location>
</feature>
<reference evidence="3" key="2">
    <citation type="journal article" date="2017" name="Nat. Plants">
        <title>The Aegilops tauschii genome reveals multiple impacts of transposons.</title>
        <authorList>
            <person name="Zhao G."/>
            <person name="Zou C."/>
            <person name="Li K."/>
            <person name="Wang K."/>
            <person name="Li T."/>
            <person name="Gao L."/>
            <person name="Zhang X."/>
            <person name="Wang H."/>
            <person name="Yang Z."/>
            <person name="Liu X."/>
            <person name="Jiang W."/>
            <person name="Mao L."/>
            <person name="Kong X."/>
            <person name="Jiao Y."/>
            <person name="Jia J."/>
        </authorList>
    </citation>
    <scope>NUCLEOTIDE SEQUENCE [LARGE SCALE GENOMIC DNA]</scope>
    <source>
        <strain evidence="3">cv. AL8/78</strain>
    </source>
</reference>
<evidence type="ECO:0000256" key="1">
    <source>
        <dbReference type="SAM" id="MobiDB-lite"/>
    </source>
</evidence>
<evidence type="ECO:0000313" key="3">
    <source>
        <dbReference type="Proteomes" id="UP000015105"/>
    </source>
</evidence>
<protein>
    <submittedName>
        <fullName evidence="2">Uncharacterized protein</fullName>
    </submittedName>
</protein>
<dbReference type="Gramene" id="AET5Gv20718200.10">
    <property type="protein sequence ID" value="AET5Gv20718200.10"/>
    <property type="gene ID" value="AET5Gv20718200"/>
</dbReference>
<dbReference type="EnsemblPlants" id="AET5Gv20718200.9">
    <property type="protein sequence ID" value="AET5Gv20718200.9"/>
    <property type="gene ID" value="AET5Gv20718200"/>
</dbReference>